<accession>A0ABP9U384</accession>
<dbReference type="InterPro" id="IPR000182">
    <property type="entry name" value="GNAT_dom"/>
</dbReference>
<dbReference type="Proteomes" id="UP001498935">
    <property type="component" value="Unassembled WGS sequence"/>
</dbReference>
<name>A0ABP9U384_9MICO</name>
<evidence type="ECO:0000256" key="1">
    <source>
        <dbReference type="SAM" id="MobiDB-lite"/>
    </source>
</evidence>
<feature type="domain" description="N-acetyltransferase" evidence="2">
    <location>
        <begin position="56"/>
        <end position="200"/>
    </location>
</feature>
<dbReference type="SUPFAM" id="SSF55729">
    <property type="entry name" value="Acyl-CoA N-acyltransferases (Nat)"/>
    <property type="match status" value="1"/>
</dbReference>
<feature type="region of interest" description="Disordered" evidence="1">
    <location>
        <begin position="1"/>
        <end position="31"/>
    </location>
</feature>
<reference evidence="3 4" key="1">
    <citation type="submission" date="2024-02" db="EMBL/GenBank/DDBJ databases">
        <title>Characterization of antibiotic resistant novel bacterial strains and their environmental applications.</title>
        <authorList>
            <person name="Manzoor S."/>
            <person name="Abbas S."/>
            <person name="Arshad M."/>
            <person name="Li W.J."/>
            <person name="Ahmed I."/>
        </authorList>
    </citation>
    <scope>NUCLEOTIDE SEQUENCE [LARGE SCALE GENOMIC DNA]</scope>
    <source>
        <strain evidence="3 4">KACC 15558</strain>
    </source>
</reference>
<comment type="caution">
    <text evidence="3">The sequence shown here is derived from an EMBL/GenBank/DDBJ whole genome shotgun (WGS) entry which is preliminary data.</text>
</comment>
<proteinExistence type="predicted"/>
<protein>
    <submittedName>
        <fullName evidence="3">GNAT family protein</fullName>
    </submittedName>
</protein>
<dbReference type="PROSITE" id="PS51186">
    <property type="entry name" value="GNAT"/>
    <property type="match status" value="1"/>
</dbReference>
<dbReference type="EMBL" id="BAABNP010000002">
    <property type="protein sequence ID" value="GAA5339366.1"/>
    <property type="molecule type" value="Genomic_DNA"/>
</dbReference>
<evidence type="ECO:0000259" key="2">
    <source>
        <dbReference type="PROSITE" id="PS51186"/>
    </source>
</evidence>
<organism evidence="3 4">
    <name type="scientific">Brevibacterium ammoniilyticum</name>
    <dbReference type="NCBI Taxonomy" id="1046555"/>
    <lineage>
        <taxon>Bacteria</taxon>
        <taxon>Bacillati</taxon>
        <taxon>Actinomycetota</taxon>
        <taxon>Actinomycetes</taxon>
        <taxon>Micrococcales</taxon>
        <taxon>Brevibacteriaceae</taxon>
        <taxon>Brevibacterium</taxon>
    </lineage>
</organism>
<dbReference type="InterPro" id="IPR051908">
    <property type="entry name" value="Ribosomal_N-acetyltransferase"/>
</dbReference>
<dbReference type="InterPro" id="IPR016181">
    <property type="entry name" value="Acyl_CoA_acyltransferase"/>
</dbReference>
<dbReference type="Pfam" id="PF13302">
    <property type="entry name" value="Acetyltransf_3"/>
    <property type="match status" value="1"/>
</dbReference>
<dbReference type="Gene3D" id="3.40.630.30">
    <property type="match status" value="1"/>
</dbReference>
<evidence type="ECO:0000313" key="4">
    <source>
        <dbReference type="Proteomes" id="UP001498935"/>
    </source>
</evidence>
<sequence>MTDRTDPANPAEASDPAEVTAGSLRGWTGVESPRRETISGTYVDLVPLDPAAHGDDLFAASTAEGADERFAYLPETPPRDRGEFGAWLESAAASADPLFFAVVDRATGRAEGRQALMRVDTANGVIEIGNILWGPALSRTRGATEAFFLAADLAFAAGYRRFEWKCNDDNVPSKRAAARFGFTHEGLFRQHMVVKGVNRDTAWFAIIDSEWPALRRGFTRWLAPENFDDEGRQLRRLEEFLRPS</sequence>
<keyword evidence="4" id="KW-1185">Reference proteome</keyword>
<evidence type="ECO:0000313" key="3">
    <source>
        <dbReference type="EMBL" id="GAA5339366.1"/>
    </source>
</evidence>
<dbReference type="PANTHER" id="PTHR43441:SF2">
    <property type="entry name" value="FAMILY ACETYLTRANSFERASE, PUTATIVE (AFU_ORTHOLOGUE AFUA_7G00850)-RELATED"/>
    <property type="match status" value="1"/>
</dbReference>
<dbReference type="RefSeq" id="WP_342037035.1">
    <property type="nucleotide sequence ID" value="NZ_BAABBK010000002.1"/>
</dbReference>
<dbReference type="PANTHER" id="PTHR43441">
    <property type="entry name" value="RIBOSOMAL-PROTEIN-SERINE ACETYLTRANSFERASE"/>
    <property type="match status" value="1"/>
</dbReference>
<gene>
    <name evidence="3" type="ORF">KACC15558_04060</name>
</gene>